<evidence type="ECO:0000256" key="8">
    <source>
        <dbReference type="ARBA" id="ARBA00023027"/>
    </source>
</evidence>
<evidence type="ECO:0000259" key="11">
    <source>
        <dbReference type="Pfam" id="PF01467"/>
    </source>
</evidence>
<keyword evidence="6 10" id="KW-0547">Nucleotide-binding</keyword>
<evidence type="ECO:0000256" key="6">
    <source>
        <dbReference type="ARBA" id="ARBA00022741"/>
    </source>
</evidence>
<evidence type="ECO:0000256" key="10">
    <source>
        <dbReference type="HAMAP-Rule" id="MF_00244"/>
    </source>
</evidence>
<dbReference type="RefSeq" id="WP_117530858.1">
    <property type="nucleotide sequence ID" value="NZ_QUSM01000001.1"/>
</dbReference>
<keyword evidence="5 10" id="KW-0548">Nucleotidyltransferase</keyword>
<name>A0A3E3E4F2_9FIRM</name>
<comment type="similarity">
    <text evidence="10">Belongs to the NadD family.</text>
</comment>
<evidence type="ECO:0000256" key="4">
    <source>
        <dbReference type="ARBA" id="ARBA00022679"/>
    </source>
</evidence>
<dbReference type="CDD" id="cd02165">
    <property type="entry name" value="NMNAT"/>
    <property type="match status" value="1"/>
</dbReference>
<dbReference type="PANTHER" id="PTHR39321">
    <property type="entry name" value="NICOTINATE-NUCLEOTIDE ADENYLYLTRANSFERASE-RELATED"/>
    <property type="match status" value="1"/>
</dbReference>
<dbReference type="PANTHER" id="PTHR39321:SF3">
    <property type="entry name" value="PHOSPHOPANTETHEINE ADENYLYLTRANSFERASE"/>
    <property type="match status" value="1"/>
</dbReference>
<dbReference type="GO" id="GO:0009435">
    <property type="term" value="P:NAD+ biosynthetic process"/>
    <property type="evidence" value="ECO:0007669"/>
    <property type="project" value="UniProtKB-UniRule"/>
</dbReference>
<accession>A0A3E3E4F2</accession>
<dbReference type="Pfam" id="PF01467">
    <property type="entry name" value="CTP_transf_like"/>
    <property type="match status" value="1"/>
</dbReference>
<keyword evidence="4 10" id="KW-0808">Transferase</keyword>
<keyword evidence="3 10" id="KW-0662">Pyridine nucleotide biosynthesis</keyword>
<dbReference type="InterPro" id="IPR005248">
    <property type="entry name" value="NadD/NMNAT"/>
</dbReference>
<dbReference type="InterPro" id="IPR004821">
    <property type="entry name" value="Cyt_trans-like"/>
</dbReference>
<dbReference type="EMBL" id="QUSM01000001">
    <property type="protein sequence ID" value="RGD75788.1"/>
    <property type="molecule type" value="Genomic_DNA"/>
</dbReference>
<dbReference type="NCBIfam" id="NF000840">
    <property type="entry name" value="PRK00071.1-3"/>
    <property type="match status" value="1"/>
</dbReference>
<dbReference type="GO" id="GO:0005524">
    <property type="term" value="F:ATP binding"/>
    <property type="evidence" value="ECO:0007669"/>
    <property type="project" value="UniProtKB-KW"/>
</dbReference>
<reference evidence="12 13" key="1">
    <citation type="submission" date="2018-08" db="EMBL/GenBank/DDBJ databases">
        <title>A genome reference for cultivated species of the human gut microbiota.</title>
        <authorList>
            <person name="Zou Y."/>
            <person name="Xue W."/>
            <person name="Luo G."/>
        </authorList>
    </citation>
    <scope>NUCLEOTIDE SEQUENCE [LARGE SCALE GENOMIC DNA]</scope>
    <source>
        <strain evidence="12 13">AM25-6</strain>
    </source>
</reference>
<dbReference type="AlphaFoldDB" id="A0A3E3E4F2"/>
<evidence type="ECO:0000313" key="12">
    <source>
        <dbReference type="EMBL" id="RGD75788.1"/>
    </source>
</evidence>
<keyword evidence="8 10" id="KW-0520">NAD</keyword>
<evidence type="ECO:0000313" key="13">
    <source>
        <dbReference type="Proteomes" id="UP000261212"/>
    </source>
</evidence>
<dbReference type="HAMAP" id="MF_00244">
    <property type="entry name" value="NaMN_adenylyltr"/>
    <property type="match status" value="1"/>
</dbReference>
<sequence>MKVGFIGGSFNPIHNGHINLALAGKNEFDLDKVIFIPNSINPIKENKSKVSTEDRVKMVELAIQDYDDFEIDTYEVDKKGISYTIDTVEYLKNKYNDLYFIGGADLIFELHKWKDYEKLLKEVDFIIAGRNPYKLPELEDKVNELNKKYDININILKNFKMIDLSSSEIRNNILSNKSLKIPKKVAEYIIKNNLYYDD</sequence>
<dbReference type="Proteomes" id="UP000261212">
    <property type="component" value="Unassembled WGS sequence"/>
</dbReference>
<evidence type="ECO:0000256" key="1">
    <source>
        <dbReference type="ARBA" id="ARBA00002324"/>
    </source>
</evidence>
<feature type="domain" description="Cytidyltransferase-like" evidence="11">
    <location>
        <begin position="6"/>
        <end position="171"/>
    </location>
</feature>
<gene>
    <name evidence="10 12" type="primary">nadD</name>
    <name evidence="12" type="ORF">DW687_00250</name>
</gene>
<organism evidence="12 13">
    <name type="scientific">Anaerofustis stercorihominis</name>
    <dbReference type="NCBI Taxonomy" id="214853"/>
    <lineage>
        <taxon>Bacteria</taxon>
        <taxon>Bacillati</taxon>
        <taxon>Bacillota</taxon>
        <taxon>Clostridia</taxon>
        <taxon>Eubacteriales</taxon>
        <taxon>Eubacteriaceae</taxon>
        <taxon>Anaerofustis</taxon>
    </lineage>
</organism>
<keyword evidence="7 10" id="KW-0067">ATP-binding</keyword>
<comment type="pathway">
    <text evidence="2 10">Cofactor biosynthesis; NAD(+) biosynthesis; deamido-NAD(+) from nicotinate D-ribonucleotide: step 1/1.</text>
</comment>
<evidence type="ECO:0000256" key="9">
    <source>
        <dbReference type="ARBA" id="ARBA00048721"/>
    </source>
</evidence>
<dbReference type="InterPro" id="IPR014729">
    <property type="entry name" value="Rossmann-like_a/b/a_fold"/>
</dbReference>
<evidence type="ECO:0000256" key="2">
    <source>
        <dbReference type="ARBA" id="ARBA00005019"/>
    </source>
</evidence>
<dbReference type="UniPathway" id="UPA00253">
    <property type="reaction ID" value="UER00332"/>
</dbReference>
<evidence type="ECO:0000256" key="3">
    <source>
        <dbReference type="ARBA" id="ARBA00022642"/>
    </source>
</evidence>
<evidence type="ECO:0000256" key="5">
    <source>
        <dbReference type="ARBA" id="ARBA00022695"/>
    </source>
</evidence>
<protein>
    <recommendedName>
        <fullName evidence="10">Probable nicotinate-nucleotide adenylyltransferase</fullName>
        <ecNumber evidence="10">2.7.7.18</ecNumber>
    </recommendedName>
    <alternativeName>
        <fullName evidence="10">Deamido-NAD(+) diphosphorylase</fullName>
    </alternativeName>
    <alternativeName>
        <fullName evidence="10">Deamido-NAD(+) pyrophosphorylase</fullName>
    </alternativeName>
    <alternativeName>
        <fullName evidence="10">Nicotinate mononucleotide adenylyltransferase</fullName>
        <shortName evidence="10">NaMN adenylyltransferase</shortName>
    </alternativeName>
</protein>
<comment type="catalytic activity">
    <reaction evidence="9 10">
        <text>nicotinate beta-D-ribonucleotide + ATP + H(+) = deamido-NAD(+) + diphosphate</text>
        <dbReference type="Rhea" id="RHEA:22860"/>
        <dbReference type="ChEBI" id="CHEBI:15378"/>
        <dbReference type="ChEBI" id="CHEBI:30616"/>
        <dbReference type="ChEBI" id="CHEBI:33019"/>
        <dbReference type="ChEBI" id="CHEBI:57502"/>
        <dbReference type="ChEBI" id="CHEBI:58437"/>
        <dbReference type="EC" id="2.7.7.18"/>
    </reaction>
</comment>
<dbReference type="EC" id="2.7.7.18" evidence="10"/>
<proteinExistence type="inferred from homology"/>
<dbReference type="SUPFAM" id="SSF52374">
    <property type="entry name" value="Nucleotidylyl transferase"/>
    <property type="match status" value="1"/>
</dbReference>
<dbReference type="Gene3D" id="3.40.50.620">
    <property type="entry name" value="HUPs"/>
    <property type="match status" value="1"/>
</dbReference>
<dbReference type="NCBIfam" id="TIGR00125">
    <property type="entry name" value="cyt_tran_rel"/>
    <property type="match status" value="1"/>
</dbReference>
<dbReference type="NCBIfam" id="TIGR00482">
    <property type="entry name" value="nicotinate (nicotinamide) nucleotide adenylyltransferase"/>
    <property type="match status" value="1"/>
</dbReference>
<dbReference type="GO" id="GO:0004515">
    <property type="term" value="F:nicotinate-nucleotide adenylyltransferase activity"/>
    <property type="evidence" value="ECO:0007669"/>
    <property type="project" value="UniProtKB-UniRule"/>
</dbReference>
<comment type="caution">
    <text evidence="12">The sequence shown here is derived from an EMBL/GenBank/DDBJ whole genome shotgun (WGS) entry which is preliminary data.</text>
</comment>
<evidence type="ECO:0000256" key="7">
    <source>
        <dbReference type="ARBA" id="ARBA00022840"/>
    </source>
</evidence>
<comment type="function">
    <text evidence="1 10">Catalyzes the reversible adenylation of nicotinate mononucleotide (NaMN) to nicotinic acid adenine dinucleotide (NaAD).</text>
</comment>